<protein>
    <submittedName>
        <fullName evidence="1">Uncharacterized protein</fullName>
    </submittedName>
</protein>
<name>A0ACB9LFR6_BAUVA</name>
<sequence>MKMGFTIALEAFSFLFLFVLVTKAKAADFNVKQYGEKADGISDDTGAIVSACREACTSMAPSTLIIPSGKYVAGEVSFQGPCKASSVTINLLGTLDAPIDPREFKSQGSWVLFQNIDGLTVWGGGILDGQGSVA</sequence>
<reference evidence="1 2" key="1">
    <citation type="journal article" date="2022" name="DNA Res.">
        <title>Chromosomal-level genome assembly of the orchid tree Bauhinia variegata (Leguminosae; Cercidoideae) supports the allotetraploid origin hypothesis of Bauhinia.</title>
        <authorList>
            <person name="Zhong Y."/>
            <person name="Chen Y."/>
            <person name="Zheng D."/>
            <person name="Pang J."/>
            <person name="Liu Y."/>
            <person name="Luo S."/>
            <person name="Meng S."/>
            <person name="Qian L."/>
            <person name="Wei D."/>
            <person name="Dai S."/>
            <person name="Zhou R."/>
        </authorList>
    </citation>
    <scope>NUCLEOTIDE SEQUENCE [LARGE SCALE GENOMIC DNA]</scope>
    <source>
        <strain evidence="1">BV-YZ2020</strain>
    </source>
</reference>
<gene>
    <name evidence="1" type="ORF">L6164_031546</name>
</gene>
<evidence type="ECO:0000313" key="1">
    <source>
        <dbReference type="EMBL" id="KAI4308470.1"/>
    </source>
</evidence>
<comment type="caution">
    <text evidence="1">The sequence shown here is derived from an EMBL/GenBank/DDBJ whole genome shotgun (WGS) entry which is preliminary data.</text>
</comment>
<accession>A0ACB9LFR6</accession>
<keyword evidence="2" id="KW-1185">Reference proteome</keyword>
<organism evidence="1 2">
    <name type="scientific">Bauhinia variegata</name>
    <name type="common">Purple orchid tree</name>
    <name type="synonym">Phanera variegata</name>
    <dbReference type="NCBI Taxonomy" id="167791"/>
    <lineage>
        <taxon>Eukaryota</taxon>
        <taxon>Viridiplantae</taxon>
        <taxon>Streptophyta</taxon>
        <taxon>Embryophyta</taxon>
        <taxon>Tracheophyta</taxon>
        <taxon>Spermatophyta</taxon>
        <taxon>Magnoliopsida</taxon>
        <taxon>eudicotyledons</taxon>
        <taxon>Gunneridae</taxon>
        <taxon>Pentapetalae</taxon>
        <taxon>rosids</taxon>
        <taxon>fabids</taxon>
        <taxon>Fabales</taxon>
        <taxon>Fabaceae</taxon>
        <taxon>Cercidoideae</taxon>
        <taxon>Cercideae</taxon>
        <taxon>Bauhiniinae</taxon>
        <taxon>Bauhinia</taxon>
    </lineage>
</organism>
<dbReference type="Proteomes" id="UP000828941">
    <property type="component" value="Chromosome 12"/>
</dbReference>
<dbReference type="EMBL" id="CM039437">
    <property type="protein sequence ID" value="KAI4308470.1"/>
    <property type="molecule type" value="Genomic_DNA"/>
</dbReference>
<evidence type="ECO:0000313" key="2">
    <source>
        <dbReference type="Proteomes" id="UP000828941"/>
    </source>
</evidence>
<proteinExistence type="predicted"/>